<dbReference type="Proteomes" id="UP001283361">
    <property type="component" value="Unassembled WGS sequence"/>
</dbReference>
<evidence type="ECO:0000313" key="1">
    <source>
        <dbReference type="EMBL" id="KAK3790450.1"/>
    </source>
</evidence>
<sequence length="84" mass="9070">MIILRTSPHQDGEAPPPLPLDVCVLLNDRLLALAPGEPRGSPALVRCGGAEIPKTSVCDVKLEKAVGSECRNLSICFLRKHNDR</sequence>
<dbReference type="EMBL" id="JAWDGP010001540">
    <property type="protein sequence ID" value="KAK3790450.1"/>
    <property type="molecule type" value="Genomic_DNA"/>
</dbReference>
<evidence type="ECO:0000313" key="2">
    <source>
        <dbReference type="Proteomes" id="UP001283361"/>
    </source>
</evidence>
<protein>
    <submittedName>
        <fullName evidence="1">Uncharacterized protein</fullName>
    </submittedName>
</protein>
<proteinExistence type="predicted"/>
<gene>
    <name evidence="1" type="ORF">RRG08_015919</name>
</gene>
<reference evidence="1" key="1">
    <citation type="journal article" date="2023" name="G3 (Bethesda)">
        <title>A reference genome for the long-term kleptoplast-retaining sea slug Elysia crispata morphotype clarki.</title>
        <authorList>
            <person name="Eastman K.E."/>
            <person name="Pendleton A.L."/>
            <person name="Shaikh M.A."/>
            <person name="Suttiyut T."/>
            <person name="Ogas R."/>
            <person name="Tomko P."/>
            <person name="Gavelis G."/>
            <person name="Widhalm J.R."/>
            <person name="Wisecaver J.H."/>
        </authorList>
    </citation>
    <scope>NUCLEOTIDE SEQUENCE</scope>
    <source>
        <strain evidence="1">ECLA1</strain>
    </source>
</reference>
<organism evidence="1 2">
    <name type="scientific">Elysia crispata</name>
    <name type="common">lettuce slug</name>
    <dbReference type="NCBI Taxonomy" id="231223"/>
    <lineage>
        <taxon>Eukaryota</taxon>
        <taxon>Metazoa</taxon>
        <taxon>Spiralia</taxon>
        <taxon>Lophotrochozoa</taxon>
        <taxon>Mollusca</taxon>
        <taxon>Gastropoda</taxon>
        <taxon>Heterobranchia</taxon>
        <taxon>Euthyneura</taxon>
        <taxon>Panpulmonata</taxon>
        <taxon>Sacoglossa</taxon>
        <taxon>Placobranchoidea</taxon>
        <taxon>Plakobranchidae</taxon>
        <taxon>Elysia</taxon>
    </lineage>
</organism>
<keyword evidence="2" id="KW-1185">Reference proteome</keyword>
<dbReference type="AlphaFoldDB" id="A0AAE1AMS7"/>
<comment type="caution">
    <text evidence="1">The sequence shown here is derived from an EMBL/GenBank/DDBJ whole genome shotgun (WGS) entry which is preliminary data.</text>
</comment>
<accession>A0AAE1AMS7</accession>
<name>A0AAE1AMS7_9GAST</name>